<keyword evidence="1" id="KW-0732">Signal</keyword>
<evidence type="ECO:0000313" key="2">
    <source>
        <dbReference type="EMBL" id="XBO46897.1"/>
    </source>
</evidence>
<evidence type="ECO:0000256" key="1">
    <source>
        <dbReference type="SAM" id="SignalP"/>
    </source>
</evidence>
<organism evidence="2">
    <name type="scientific">Pedobacter sp. KACC 23697</name>
    <dbReference type="NCBI Taxonomy" id="3149230"/>
    <lineage>
        <taxon>Bacteria</taxon>
        <taxon>Pseudomonadati</taxon>
        <taxon>Bacteroidota</taxon>
        <taxon>Sphingobacteriia</taxon>
        <taxon>Sphingobacteriales</taxon>
        <taxon>Sphingobacteriaceae</taxon>
        <taxon>Pedobacter</taxon>
    </lineage>
</organism>
<evidence type="ECO:0008006" key="3">
    <source>
        <dbReference type="Google" id="ProtNLM"/>
    </source>
</evidence>
<accession>A0AAU7K2I4</accession>
<dbReference type="PROSITE" id="PS51257">
    <property type="entry name" value="PROKAR_LIPOPROTEIN"/>
    <property type="match status" value="1"/>
</dbReference>
<dbReference type="EMBL" id="CP157485">
    <property type="protein sequence ID" value="XBO46897.1"/>
    <property type="molecule type" value="Genomic_DNA"/>
</dbReference>
<name>A0AAU7K2I4_9SPHI</name>
<feature type="chain" id="PRO_5044020293" description="Lipoprotein" evidence="1">
    <location>
        <begin position="22"/>
        <end position="234"/>
    </location>
</feature>
<reference evidence="2" key="1">
    <citation type="submission" date="2024-05" db="EMBL/GenBank/DDBJ databases">
        <authorList>
            <person name="Kim S."/>
            <person name="Heo J."/>
            <person name="Choi H."/>
            <person name="Choi Y."/>
            <person name="Kwon S.-W."/>
            <person name="Kim Y."/>
        </authorList>
    </citation>
    <scope>NUCLEOTIDE SEQUENCE</scope>
    <source>
        <strain evidence="2">KACC 23697</strain>
    </source>
</reference>
<gene>
    <name evidence="2" type="ORF">ABEG20_16525</name>
</gene>
<feature type="signal peptide" evidence="1">
    <location>
        <begin position="1"/>
        <end position="21"/>
    </location>
</feature>
<sequence>MKKTKLMFLSMAALLSAAISIQSCKKNEKVEGEGKSSQLVKSGVIKGNINANSVTDDPVCNPTTYYMTDDLKTSPIVKSEYAAEEFWYKVTNDQPYDAGWWDGYQDGVYYWTLHKNELALSYVPTGEWAFVLKFQNNASGAISYVSPYTASDPNFISGNTYLDKGLRLVNVGTAPNPIQIKNATSQDGNVQCLKNQYRIWAQTDFGQSAERKRYDNGRYNGFLRGISQEPFSIQ</sequence>
<proteinExistence type="predicted"/>
<protein>
    <recommendedName>
        <fullName evidence="3">Lipoprotein</fullName>
    </recommendedName>
</protein>
<dbReference type="AlphaFoldDB" id="A0AAU7K2I4"/>
<dbReference type="RefSeq" id="WP_406824375.1">
    <property type="nucleotide sequence ID" value="NZ_CP157485.1"/>
</dbReference>